<gene>
    <name evidence="1" type="ORF">PCOR1329_LOCUS33275</name>
</gene>
<comment type="caution">
    <text evidence="1">The sequence shown here is derived from an EMBL/GenBank/DDBJ whole genome shotgun (WGS) entry which is preliminary data.</text>
</comment>
<dbReference type="Proteomes" id="UP001189429">
    <property type="component" value="Unassembled WGS sequence"/>
</dbReference>
<dbReference type="EMBL" id="CAUYUJ010013914">
    <property type="protein sequence ID" value="CAK0836919.1"/>
    <property type="molecule type" value="Genomic_DNA"/>
</dbReference>
<keyword evidence="2" id="KW-1185">Reference proteome</keyword>
<evidence type="ECO:0000313" key="2">
    <source>
        <dbReference type="Proteomes" id="UP001189429"/>
    </source>
</evidence>
<accession>A0ABN9SWV6</accession>
<evidence type="ECO:0000313" key="1">
    <source>
        <dbReference type="EMBL" id="CAK0836919.1"/>
    </source>
</evidence>
<sequence length="157" mass="15939">MLKERLVDHPIGVLVGTVEVVIQVPGNVQSSMHTAREAATGLSKIPSYAASRVERSVGGVTSAALAAGQAAEFTAAAVSRTLDAAGKAGVPGLVSETARSVFIDVFMIGRDPAREEQITGRSAGAASELVFALARAVAEALNQSGAAQSAEEHGNEA</sequence>
<reference evidence="1" key="1">
    <citation type="submission" date="2023-10" db="EMBL/GenBank/DDBJ databases">
        <authorList>
            <person name="Chen Y."/>
            <person name="Shah S."/>
            <person name="Dougan E. K."/>
            <person name="Thang M."/>
            <person name="Chan C."/>
        </authorList>
    </citation>
    <scope>NUCLEOTIDE SEQUENCE [LARGE SCALE GENOMIC DNA]</scope>
</reference>
<organism evidence="1 2">
    <name type="scientific">Prorocentrum cordatum</name>
    <dbReference type="NCBI Taxonomy" id="2364126"/>
    <lineage>
        <taxon>Eukaryota</taxon>
        <taxon>Sar</taxon>
        <taxon>Alveolata</taxon>
        <taxon>Dinophyceae</taxon>
        <taxon>Prorocentrales</taxon>
        <taxon>Prorocentraceae</taxon>
        <taxon>Prorocentrum</taxon>
    </lineage>
</organism>
<proteinExistence type="predicted"/>
<name>A0ABN9SWV6_9DINO</name>
<protein>
    <submittedName>
        <fullName evidence="1">Uncharacterized protein</fullName>
    </submittedName>
</protein>